<reference evidence="1 2" key="1">
    <citation type="submission" date="2015-07" db="EMBL/GenBank/DDBJ databases">
        <title>Genome sequencing of Kibdelosporangium phytohabitans.</title>
        <authorList>
            <person name="Qin S."/>
            <person name="Xing K."/>
        </authorList>
    </citation>
    <scope>NUCLEOTIDE SEQUENCE [LARGE SCALE GENOMIC DNA]</scope>
    <source>
        <strain evidence="1 2">KLBMP1111</strain>
    </source>
</reference>
<dbReference type="OrthoDB" id="583504at2"/>
<dbReference type="RefSeq" id="WP_054288515.1">
    <property type="nucleotide sequence ID" value="NZ_CP012752.1"/>
</dbReference>
<dbReference type="AlphaFoldDB" id="A0A0N9HKJ6"/>
<evidence type="ECO:0000313" key="2">
    <source>
        <dbReference type="Proteomes" id="UP000063699"/>
    </source>
</evidence>
<dbReference type="Proteomes" id="UP000063699">
    <property type="component" value="Chromosome"/>
</dbReference>
<proteinExistence type="predicted"/>
<dbReference type="KEGG" id="kphy:AOZ06_06025"/>
<gene>
    <name evidence="1" type="ORF">AOZ06_06025</name>
</gene>
<dbReference type="STRING" id="860235.AOZ06_06025"/>
<sequence length="191" mass="20876">MGLAISVGPGEYEEEFDELSAGLKELGVEWSAPTVRGDLSGRAAHMSFGYSTVHFLRRAYALTKAGRPVTPVSTIPDMEQDSDVVAEEAEMFESHLLCHSDSDGYYVPVDFETPEVVDDQFVGSSQRLLVELRFCAAALGIALAEDGTLSDAEAERINALETPYPFEWLAWLALHEACLMSIESGHAIVFN</sequence>
<accession>A0A0N9HKJ6</accession>
<protein>
    <submittedName>
        <fullName evidence="1">Uncharacterized protein</fullName>
    </submittedName>
</protein>
<organism evidence="1 2">
    <name type="scientific">Kibdelosporangium phytohabitans</name>
    <dbReference type="NCBI Taxonomy" id="860235"/>
    <lineage>
        <taxon>Bacteria</taxon>
        <taxon>Bacillati</taxon>
        <taxon>Actinomycetota</taxon>
        <taxon>Actinomycetes</taxon>
        <taxon>Pseudonocardiales</taxon>
        <taxon>Pseudonocardiaceae</taxon>
        <taxon>Kibdelosporangium</taxon>
    </lineage>
</organism>
<dbReference type="EMBL" id="CP012752">
    <property type="protein sequence ID" value="ALG06542.1"/>
    <property type="molecule type" value="Genomic_DNA"/>
</dbReference>
<keyword evidence="2" id="KW-1185">Reference proteome</keyword>
<name>A0A0N9HKJ6_9PSEU</name>
<evidence type="ECO:0000313" key="1">
    <source>
        <dbReference type="EMBL" id="ALG06542.1"/>
    </source>
</evidence>